<dbReference type="Proteomes" id="UP000537729">
    <property type="component" value="Unassembled WGS sequence"/>
</dbReference>
<dbReference type="Gene3D" id="3.40.50.150">
    <property type="entry name" value="Vaccinia Virus protein VP39"/>
    <property type="match status" value="1"/>
</dbReference>
<dbReference type="GO" id="GO:0009007">
    <property type="term" value="F:site-specific DNA-methyltransferase (adenine-specific) activity"/>
    <property type="evidence" value="ECO:0007669"/>
    <property type="project" value="UniProtKB-EC"/>
</dbReference>
<dbReference type="GO" id="GO:0032259">
    <property type="term" value="P:methylation"/>
    <property type="evidence" value="ECO:0007669"/>
    <property type="project" value="UniProtKB-KW"/>
</dbReference>
<evidence type="ECO:0000256" key="2">
    <source>
        <dbReference type="ARBA" id="ARBA00011900"/>
    </source>
</evidence>
<comment type="caution">
    <text evidence="7">The sequence shown here is derived from an EMBL/GenBank/DDBJ whole genome shotgun (WGS) entry which is preliminary data.</text>
</comment>
<accession>A0A7Y1ACR8</accession>
<dbReference type="PRINTS" id="PR00505">
    <property type="entry name" value="D12N6MTFRASE"/>
</dbReference>
<evidence type="ECO:0000256" key="3">
    <source>
        <dbReference type="ARBA" id="ARBA00022603"/>
    </source>
</evidence>
<dbReference type="AlphaFoldDB" id="A0A7Y1ACR8"/>
<protein>
    <recommendedName>
        <fullName evidence="2">site-specific DNA-methyltransferase (adenine-specific)</fullName>
        <ecNumber evidence="2">2.1.1.72</ecNumber>
    </recommendedName>
</protein>
<dbReference type="EMBL" id="JAAQWG010000090">
    <property type="protein sequence ID" value="NMY13321.1"/>
    <property type="molecule type" value="Genomic_DNA"/>
</dbReference>
<evidence type="ECO:0000256" key="4">
    <source>
        <dbReference type="ARBA" id="ARBA00022679"/>
    </source>
</evidence>
<dbReference type="SUPFAM" id="SSF53335">
    <property type="entry name" value="S-adenosyl-L-methionine-dependent methyltransferases"/>
    <property type="match status" value="1"/>
</dbReference>
<dbReference type="GO" id="GO:0009307">
    <property type="term" value="P:DNA restriction-modification system"/>
    <property type="evidence" value="ECO:0007669"/>
    <property type="project" value="InterPro"/>
</dbReference>
<dbReference type="Gene3D" id="1.10.1020.10">
    <property type="entry name" value="Adenine-specific Methyltransferase, Domain 2"/>
    <property type="match status" value="1"/>
</dbReference>
<sequence>MIFVNYMGSKTKLLSFIDSVVTDCESKIGLKRKARFTDLFGGSGKVSEFYKNRFNVTANDIEFYSYVTLKNILQADAAVAASVDGYLYFLNHSLGIEGFINQNYSPVGGRMFFTEMNSQLIDAAVTHVQHLRSIKVLSKKQYFYLLGCILEAASKVANTAGHTAGYLKRIYPRAEKRIVFEHLKLAELKNKNNNVISMDASFAIEELSGDILYLDPPYTFNYSRMYHLLNTIVKNDEPEITGKVGLRKDVNKSPWSDSRKAKVVMNDILEKADFRYVIMSYSNESRMKPEAIADIFSAHGKYSCFTQEHPRYRAAKAANSPAFVTEYLHVLKKKV</sequence>
<proteinExistence type="inferred from homology"/>
<dbReference type="InterPro" id="IPR002052">
    <property type="entry name" value="DNA_methylase_N6_adenine_CS"/>
</dbReference>
<comment type="catalytic activity">
    <reaction evidence="6">
        <text>a 2'-deoxyadenosine in DNA + S-adenosyl-L-methionine = an N(6)-methyl-2'-deoxyadenosine in DNA + S-adenosyl-L-homocysteine + H(+)</text>
        <dbReference type="Rhea" id="RHEA:15197"/>
        <dbReference type="Rhea" id="RHEA-COMP:12418"/>
        <dbReference type="Rhea" id="RHEA-COMP:12419"/>
        <dbReference type="ChEBI" id="CHEBI:15378"/>
        <dbReference type="ChEBI" id="CHEBI:57856"/>
        <dbReference type="ChEBI" id="CHEBI:59789"/>
        <dbReference type="ChEBI" id="CHEBI:90615"/>
        <dbReference type="ChEBI" id="CHEBI:90616"/>
        <dbReference type="EC" id="2.1.1.72"/>
    </reaction>
</comment>
<dbReference type="InterPro" id="IPR012327">
    <property type="entry name" value="MeTrfase_D12"/>
</dbReference>
<dbReference type="Pfam" id="PF02086">
    <property type="entry name" value="MethyltransfD12"/>
    <property type="match status" value="1"/>
</dbReference>
<keyword evidence="3 7" id="KW-0489">Methyltransferase</keyword>
<evidence type="ECO:0000256" key="1">
    <source>
        <dbReference type="ARBA" id="ARBA00006594"/>
    </source>
</evidence>
<reference evidence="7 8" key="1">
    <citation type="journal article" date="2020" name="Front. Microbiol.">
        <title>Genetic Organization of the aprX-lipA2 Operon Affects the Proteolytic Potential of Pseudomonas Species in Milk.</title>
        <authorList>
            <person name="Maier C."/>
            <person name="Huptas C."/>
            <person name="von Neubeck M."/>
            <person name="Scherer S."/>
            <person name="Wenning M."/>
            <person name="Lucking G."/>
        </authorList>
    </citation>
    <scope>NUCLEOTIDE SEQUENCE [LARGE SCALE GENOMIC DNA]</scope>
    <source>
        <strain evidence="7 8">DSM 16272</strain>
    </source>
</reference>
<dbReference type="InterPro" id="IPR023095">
    <property type="entry name" value="Ade_MeTrfase_dom_2"/>
</dbReference>
<evidence type="ECO:0000313" key="7">
    <source>
        <dbReference type="EMBL" id="NMY13321.1"/>
    </source>
</evidence>
<evidence type="ECO:0000313" key="8">
    <source>
        <dbReference type="Proteomes" id="UP000537729"/>
    </source>
</evidence>
<keyword evidence="5" id="KW-0949">S-adenosyl-L-methionine</keyword>
<keyword evidence="4 7" id="KW-0808">Transferase</keyword>
<evidence type="ECO:0000256" key="5">
    <source>
        <dbReference type="ARBA" id="ARBA00022691"/>
    </source>
</evidence>
<dbReference type="InterPro" id="IPR029063">
    <property type="entry name" value="SAM-dependent_MTases_sf"/>
</dbReference>
<evidence type="ECO:0000256" key="6">
    <source>
        <dbReference type="ARBA" id="ARBA00047942"/>
    </source>
</evidence>
<gene>
    <name evidence="7" type="ORF">HBO38_33840</name>
</gene>
<dbReference type="EC" id="2.1.1.72" evidence="2"/>
<dbReference type="PROSITE" id="PS00092">
    <property type="entry name" value="N6_MTASE"/>
    <property type="match status" value="1"/>
</dbReference>
<dbReference type="GO" id="GO:0003676">
    <property type="term" value="F:nucleic acid binding"/>
    <property type="evidence" value="ECO:0007669"/>
    <property type="project" value="InterPro"/>
</dbReference>
<comment type="similarity">
    <text evidence="1">Belongs to the N(4)/N(6)-methyltransferase family.</text>
</comment>
<dbReference type="RefSeq" id="WP_169886474.1">
    <property type="nucleotide sequence ID" value="NZ_JAAQWG010000090.1"/>
</dbReference>
<organism evidence="7 8">
    <name type="scientific">Pseudomonas veronii</name>
    <dbReference type="NCBI Taxonomy" id="76761"/>
    <lineage>
        <taxon>Bacteria</taxon>
        <taxon>Pseudomonadati</taxon>
        <taxon>Pseudomonadota</taxon>
        <taxon>Gammaproteobacteria</taxon>
        <taxon>Pseudomonadales</taxon>
        <taxon>Pseudomonadaceae</taxon>
        <taxon>Pseudomonas</taxon>
    </lineage>
</organism>
<name>A0A7Y1ACR8_PSEVE</name>